<gene>
    <name evidence="1" type="ORF">CcaverHIS019_0310090</name>
</gene>
<evidence type="ECO:0000313" key="1">
    <source>
        <dbReference type="EMBL" id="BEI90939.1"/>
    </source>
</evidence>
<accession>A0AA48I479</accession>
<dbReference type="InterPro" id="IPR042099">
    <property type="entry name" value="ANL_N_sf"/>
</dbReference>
<evidence type="ECO:0008006" key="3">
    <source>
        <dbReference type="Google" id="ProtNLM"/>
    </source>
</evidence>
<dbReference type="RefSeq" id="XP_060456204.1">
    <property type="nucleotide sequence ID" value="XM_060599518.1"/>
</dbReference>
<dbReference type="Proteomes" id="UP001233271">
    <property type="component" value="Chromosome 3"/>
</dbReference>
<dbReference type="KEGG" id="ccac:CcaHIS019_0310090"/>
<proteinExistence type="predicted"/>
<dbReference type="GeneID" id="85494809"/>
<evidence type="ECO:0000313" key="2">
    <source>
        <dbReference type="Proteomes" id="UP001233271"/>
    </source>
</evidence>
<dbReference type="Gene3D" id="3.40.50.12780">
    <property type="entry name" value="N-terminal domain of ligase-like"/>
    <property type="match status" value="1"/>
</dbReference>
<dbReference type="SUPFAM" id="SSF56801">
    <property type="entry name" value="Acetyl-CoA synthetase-like"/>
    <property type="match status" value="1"/>
</dbReference>
<protein>
    <recommendedName>
        <fullName evidence="3">AMP-dependent synthetase/ligase domain-containing protein</fullName>
    </recommendedName>
</protein>
<dbReference type="AlphaFoldDB" id="A0AA48I479"/>
<reference evidence="1" key="1">
    <citation type="journal article" date="2023" name="BMC Genomics">
        <title>Chromosome-level genome assemblies of Cutaneotrichosporon spp. (Trichosporonales, Basidiomycota) reveal imbalanced evolution between nucleotide sequences and chromosome synteny.</title>
        <authorList>
            <person name="Kobayashi Y."/>
            <person name="Kayamori A."/>
            <person name="Aoki K."/>
            <person name="Shiwa Y."/>
            <person name="Matsutani M."/>
            <person name="Fujita N."/>
            <person name="Sugita T."/>
            <person name="Iwasaki W."/>
            <person name="Tanaka N."/>
            <person name="Takashima M."/>
        </authorList>
    </citation>
    <scope>NUCLEOTIDE SEQUENCE</scope>
    <source>
        <strain evidence="1">HIS019</strain>
    </source>
</reference>
<sequence>MDIQIDNLTLLLLGALVVLLLYQRLSTPSSLVHSLQLGGQAAPAAVRQPGESPIYRAWATGQGTPLQVRPAGNLKTADMAARAPPPSVMPGKPLPPIKQRYILDTPALAEVARLVPLGLRALFPKLASEEVTPIAVLLPPSPTTSLPTLLLALASEPRHPLVILDHPRRLASALSGKDHPVPSLIVAHASAAKAIANLPTGVDVLLVGDPEGKVDIKARRWEEIWDPAEAATADNHENTWSDAFGWFYAPDGEVLSATHMTITAGMAGIMALFPADKRPGPRDVVASTLSLNTPFGLTLALAIVWCGSGLRLVGPTGWDAEADPNTELSLLAAEDQPVPTVLFATPAYHAALVAHTAHALRSSLGRIAAAHKLQGIRNGWVGREGWADALVSGARKGVMGGLVDSLRAILVVGDVSYAAASRSHAVLSLPLTRLTTSPYSTGPLFASHFYDLQSPVVPDAFAPVGGKAQKAHTGPPASNVEVLLRGVDEPMPEEGEVTGRVWVRGPSVLDRPGTVEGWSDAGVSAAVASNGTFVVA</sequence>
<organism evidence="1 2">
    <name type="scientific">Cutaneotrichosporon cavernicola</name>
    <dbReference type="NCBI Taxonomy" id="279322"/>
    <lineage>
        <taxon>Eukaryota</taxon>
        <taxon>Fungi</taxon>
        <taxon>Dikarya</taxon>
        <taxon>Basidiomycota</taxon>
        <taxon>Agaricomycotina</taxon>
        <taxon>Tremellomycetes</taxon>
        <taxon>Trichosporonales</taxon>
        <taxon>Trichosporonaceae</taxon>
        <taxon>Cutaneotrichosporon</taxon>
    </lineage>
</organism>
<keyword evidence="2" id="KW-1185">Reference proteome</keyword>
<name>A0AA48I479_9TREE</name>
<dbReference type="EMBL" id="AP028214">
    <property type="protein sequence ID" value="BEI90939.1"/>
    <property type="molecule type" value="Genomic_DNA"/>
</dbReference>